<dbReference type="GO" id="GO:0009788">
    <property type="term" value="P:negative regulation of abscisic acid-activated signaling pathway"/>
    <property type="evidence" value="ECO:0007669"/>
    <property type="project" value="TreeGrafter"/>
</dbReference>
<dbReference type="GO" id="GO:0045324">
    <property type="term" value="P:late endosome to vacuole transport"/>
    <property type="evidence" value="ECO:0007669"/>
    <property type="project" value="TreeGrafter"/>
</dbReference>
<evidence type="ECO:0000256" key="1">
    <source>
        <dbReference type="PROSITE-ProRule" id="PRU00023"/>
    </source>
</evidence>
<dbReference type="SUPFAM" id="SSF48403">
    <property type="entry name" value="Ankyrin repeat"/>
    <property type="match status" value="2"/>
</dbReference>
<dbReference type="PROSITE" id="PS50088">
    <property type="entry name" value="ANK_REPEAT"/>
    <property type="match status" value="4"/>
</dbReference>
<keyword evidence="5" id="KW-1185">Reference proteome</keyword>
<dbReference type="GO" id="GO:0006952">
    <property type="term" value="P:defense response"/>
    <property type="evidence" value="ECO:0007669"/>
    <property type="project" value="InterPro"/>
</dbReference>
<dbReference type="Pfam" id="PF12796">
    <property type="entry name" value="Ank_2"/>
    <property type="match status" value="3"/>
</dbReference>
<reference evidence="4 5" key="1">
    <citation type="journal article" date="2018" name="Proc. Natl. Acad. Sci. U.S.A.">
        <title>Draft genome sequence of Camellia sinensis var. sinensis provides insights into the evolution of the tea genome and tea quality.</title>
        <authorList>
            <person name="Wei C."/>
            <person name="Yang H."/>
            <person name="Wang S."/>
            <person name="Zhao J."/>
            <person name="Liu C."/>
            <person name="Gao L."/>
            <person name="Xia E."/>
            <person name="Lu Y."/>
            <person name="Tai Y."/>
            <person name="She G."/>
            <person name="Sun J."/>
            <person name="Cao H."/>
            <person name="Tong W."/>
            <person name="Gao Q."/>
            <person name="Li Y."/>
            <person name="Deng W."/>
            <person name="Jiang X."/>
            <person name="Wang W."/>
            <person name="Chen Q."/>
            <person name="Zhang S."/>
            <person name="Li H."/>
            <person name="Wu J."/>
            <person name="Wang P."/>
            <person name="Li P."/>
            <person name="Shi C."/>
            <person name="Zheng F."/>
            <person name="Jian J."/>
            <person name="Huang B."/>
            <person name="Shan D."/>
            <person name="Shi M."/>
            <person name="Fang C."/>
            <person name="Yue Y."/>
            <person name="Li F."/>
            <person name="Li D."/>
            <person name="Wei S."/>
            <person name="Han B."/>
            <person name="Jiang C."/>
            <person name="Yin Y."/>
            <person name="Xia T."/>
            <person name="Zhang Z."/>
            <person name="Bennetzen J.L."/>
            <person name="Zhao S."/>
            <person name="Wan X."/>
        </authorList>
    </citation>
    <scope>NUCLEOTIDE SEQUENCE [LARGE SCALE GENOMIC DNA]</scope>
    <source>
        <strain evidence="5">cv. Shuchazao</strain>
        <tissue evidence="4">Leaf</tissue>
    </source>
</reference>
<dbReference type="PANTHER" id="PTHR46960:SF1">
    <property type="entry name" value="E3 UBIQUITIN-PROTEIN LIGASE KEG"/>
    <property type="match status" value="1"/>
</dbReference>
<dbReference type="PROSITE" id="PS50011">
    <property type="entry name" value="PROTEIN_KINASE_DOM"/>
    <property type="match status" value="1"/>
</dbReference>
<dbReference type="GO" id="GO:0009738">
    <property type="term" value="P:abscisic acid-activated signaling pathway"/>
    <property type="evidence" value="ECO:0007669"/>
    <property type="project" value="InterPro"/>
</dbReference>
<dbReference type="Gene3D" id="1.25.40.20">
    <property type="entry name" value="Ankyrin repeat-containing domain"/>
    <property type="match status" value="3"/>
</dbReference>
<feature type="domain" description="Protein kinase" evidence="3">
    <location>
        <begin position="1"/>
        <end position="202"/>
    </location>
</feature>
<dbReference type="Pfam" id="PF00069">
    <property type="entry name" value="Pkinase"/>
    <property type="match status" value="1"/>
</dbReference>
<feature type="repeat" description="ANK" evidence="1">
    <location>
        <begin position="319"/>
        <end position="351"/>
    </location>
</feature>
<evidence type="ECO:0000259" key="3">
    <source>
        <dbReference type="PROSITE" id="PS50011"/>
    </source>
</evidence>
<dbReference type="GO" id="GO:0016567">
    <property type="term" value="P:protein ubiquitination"/>
    <property type="evidence" value="ECO:0007669"/>
    <property type="project" value="InterPro"/>
</dbReference>
<dbReference type="GO" id="GO:0005769">
    <property type="term" value="C:early endosome"/>
    <property type="evidence" value="ECO:0007669"/>
    <property type="project" value="TreeGrafter"/>
</dbReference>
<dbReference type="InterPro" id="IPR036770">
    <property type="entry name" value="Ankyrin_rpt-contain_sf"/>
</dbReference>
<evidence type="ECO:0000256" key="2">
    <source>
        <dbReference type="SAM" id="MobiDB-lite"/>
    </source>
</evidence>
<dbReference type="SUPFAM" id="SSF56112">
    <property type="entry name" value="Protein kinase-like (PK-like)"/>
    <property type="match status" value="1"/>
</dbReference>
<dbReference type="AlphaFoldDB" id="A0A4S4E381"/>
<dbReference type="EMBL" id="SDRB02007925">
    <property type="protein sequence ID" value="THG10349.1"/>
    <property type="molecule type" value="Genomic_DNA"/>
</dbReference>
<dbReference type="SMART" id="SM00248">
    <property type="entry name" value="ANK"/>
    <property type="match status" value="6"/>
</dbReference>
<feature type="repeat" description="ANK" evidence="1">
    <location>
        <begin position="285"/>
        <end position="318"/>
    </location>
</feature>
<feature type="repeat" description="ANK" evidence="1">
    <location>
        <begin position="549"/>
        <end position="581"/>
    </location>
</feature>
<dbReference type="InterPro" id="IPR002110">
    <property type="entry name" value="Ankyrin_rpt"/>
</dbReference>
<comment type="caution">
    <text evidence="4">The sequence shown here is derived from an EMBL/GenBank/DDBJ whole genome shotgun (WGS) entry which is preliminary data.</text>
</comment>
<dbReference type="STRING" id="542762.A0A4S4E381"/>
<organism evidence="4 5">
    <name type="scientific">Camellia sinensis var. sinensis</name>
    <name type="common">China tea</name>
    <dbReference type="NCBI Taxonomy" id="542762"/>
    <lineage>
        <taxon>Eukaryota</taxon>
        <taxon>Viridiplantae</taxon>
        <taxon>Streptophyta</taxon>
        <taxon>Embryophyta</taxon>
        <taxon>Tracheophyta</taxon>
        <taxon>Spermatophyta</taxon>
        <taxon>Magnoliopsida</taxon>
        <taxon>eudicotyledons</taxon>
        <taxon>Gunneridae</taxon>
        <taxon>Pentapetalae</taxon>
        <taxon>asterids</taxon>
        <taxon>Ericales</taxon>
        <taxon>Theaceae</taxon>
        <taxon>Camellia</taxon>
    </lineage>
</organism>
<protein>
    <recommendedName>
        <fullName evidence="3">Protein kinase domain-containing protein</fullName>
    </recommendedName>
</protein>
<dbReference type="GO" id="GO:0004672">
    <property type="term" value="F:protein kinase activity"/>
    <property type="evidence" value="ECO:0007669"/>
    <property type="project" value="InterPro"/>
</dbReference>
<keyword evidence="1" id="KW-0040">ANK repeat</keyword>
<name>A0A4S4E381_CAMSN</name>
<dbReference type="PRINTS" id="PR01415">
    <property type="entry name" value="ANKYRIN"/>
</dbReference>
<sequence>MNFIKILNRVVLYLAYDAKLYGVDIARGVAELHAAGIVCMNLKPSNLLLDANGHAVVSDYGLPAILKKPGCRKARSECDSSRIHSCMDCTMLSPNYTAPEAWEPVKKSLNLFWDDAIGISAESDAWSFGCTLVEMCTGSIPWAGLSAEEIYRAVVKARRQPPQYASVVGVGIPRELWKMIGECLQFKASKRPTFNAMLAIFLRHLQEIPRSPPASPDNDLAKFSGTNVKEPSPAPDLEVLQDNPILLHRLVSEGNVNGVRELLAKAASENSGSLLCSLLEAQNADGQTALHLACRRGSAELVEAILEYKDANVDVLDKDGDPPLVFALAAGSPECVRALIRRRANVQSRLREGFGPSVAHVCAYHGQPDCMRELLLAGADPNAVDDEGESVLHRAVVKKYTECAVVILENGGCKSMASLNSKNLTLPISLSQVRRSGRLYAAVPITAYCSDLKLLSKNARLCWDLFQKAPSRARPLHLCVATWNVTVVKRWVELASLEEIASVIDIPSPVGTALCMAAAIKKDHEAEGRELVQILLAAGADPSAQDAQHGRTVLHTAAMANDVKLVQIILDAGVDVNIRNVNNTIPLHVALARVSQGILRGHWQVGKDNIFLKGKGLLSFKYFGFPFDVFMFTFTSFALAPLGRVFAE</sequence>
<dbReference type="GO" id="GO:0005524">
    <property type="term" value="F:ATP binding"/>
    <property type="evidence" value="ECO:0007669"/>
    <property type="project" value="InterPro"/>
</dbReference>
<gene>
    <name evidence="4" type="ORF">TEA_004157</name>
</gene>
<evidence type="ECO:0000313" key="4">
    <source>
        <dbReference type="EMBL" id="THG10349.1"/>
    </source>
</evidence>
<feature type="repeat" description="ANK" evidence="1">
    <location>
        <begin position="354"/>
        <end position="386"/>
    </location>
</feature>
<accession>A0A4S4E381</accession>
<proteinExistence type="predicted"/>
<dbReference type="Gene3D" id="1.10.510.10">
    <property type="entry name" value="Transferase(Phosphotransferase) domain 1"/>
    <property type="match status" value="1"/>
</dbReference>
<dbReference type="InterPro" id="IPR044584">
    <property type="entry name" value="KEG"/>
</dbReference>
<dbReference type="GO" id="GO:0004842">
    <property type="term" value="F:ubiquitin-protein transferase activity"/>
    <property type="evidence" value="ECO:0007669"/>
    <property type="project" value="InterPro"/>
</dbReference>
<evidence type="ECO:0000313" key="5">
    <source>
        <dbReference type="Proteomes" id="UP000306102"/>
    </source>
</evidence>
<dbReference type="InterPro" id="IPR000719">
    <property type="entry name" value="Prot_kinase_dom"/>
</dbReference>
<dbReference type="GO" id="GO:0005802">
    <property type="term" value="C:trans-Golgi network"/>
    <property type="evidence" value="ECO:0007669"/>
    <property type="project" value="TreeGrafter"/>
</dbReference>
<dbReference type="Proteomes" id="UP000306102">
    <property type="component" value="Unassembled WGS sequence"/>
</dbReference>
<feature type="region of interest" description="Disordered" evidence="2">
    <location>
        <begin position="210"/>
        <end position="234"/>
    </location>
</feature>
<dbReference type="InterPro" id="IPR011009">
    <property type="entry name" value="Kinase-like_dom_sf"/>
</dbReference>
<dbReference type="PROSITE" id="PS50297">
    <property type="entry name" value="ANK_REP_REGION"/>
    <property type="match status" value="2"/>
</dbReference>
<dbReference type="PANTHER" id="PTHR46960">
    <property type="entry name" value="E3 UBIQUITIN-PROTEIN LIGASE KEG"/>
    <property type="match status" value="1"/>
</dbReference>